<sequence>MNSYLEAKWGSVGLAFDPWAYSRAEQQGILLAIFKNMNVLTVLELTPSEMLDFCLDIEKLYNKVPYHSFNHAIDVVVKLYYVLCDLHAAAYLASYDIASLLIAGLCHDSGHPGMNNLFQKNAKTEFAQRYPDAILERYSMDLAKEYIAKHRLLRNVENLRDPMYSDSTTTEVDVATRMMNSILTAILHTDMSRHFNSVEECKVIVSVLSKKARRISEHEAYQKECLVDPLSQHSNPEQPTTSPETSTPYEPTPSPNINRLKTSGHVIRCRSPSEPPAPTKSLYSYSLLNPASTPSTTSAAGTLTPKSSIEDLDASAQTHLAESPTAGIGSLGMSRAMRGKGRRLQVRRSVSMRDALLDSTQRQTLINILLHAVDVFNPVLPWDMCKKWSDLMNAESFHQGDTEKKLGLPVSPNMDRTCTDQRQVSLDFGNIIIHPFFTELVSIFPVEDELLSALEANLQKWSRLSTDAFYEISAPAGANSHEYSWPIGPVRTPVSRANSGSLSEGRRLSIAAGTVDIPPSRLEMIRRHSHEGFEALHRRMVGRLFMKHLEKIQERRKDSYTATQLTQHLSTRPRMTSQMDSGNRRSDNDRCSPLVLSPGTTPLWKEFDSDMLSPVTEAGCVDDSSAPHSAASAEFGTNSRHGKSAKKHYISYPQSPRTLTAVTAVPMKSDTKYVVPISRGLTTASNESPLHVSMLPLRDPFGPDSNREHTPVNPHLINYRIDPLTTSGRLVRSASLDPSMLSHMPTSYPSLAATDGSSASNSTIASVKLLSEQTDTN</sequence>
<protein>
    <submittedName>
        <fullName evidence="1">Uncharacterized protein</fullName>
    </submittedName>
</protein>
<gene>
    <name evidence="1" type="ORF">LPJ66_001328</name>
</gene>
<accession>A0ACC1ITL8</accession>
<reference evidence="1" key="1">
    <citation type="submission" date="2022-07" db="EMBL/GenBank/DDBJ databases">
        <title>Phylogenomic reconstructions and comparative analyses of Kickxellomycotina fungi.</title>
        <authorList>
            <person name="Reynolds N.K."/>
            <person name="Stajich J.E."/>
            <person name="Barry K."/>
            <person name="Grigoriev I.V."/>
            <person name="Crous P."/>
            <person name="Smith M.E."/>
        </authorList>
    </citation>
    <scope>NUCLEOTIDE SEQUENCE</scope>
    <source>
        <strain evidence="1">Benny 63K</strain>
    </source>
</reference>
<comment type="caution">
    <text evidence="1">The sequence shown here is derived from an EMBL/GenBank/DDBJ whole genome shotgun (WGS) entry which is preliminary data.</text>
</comment>
<evidence type="ECO:0000313" key="2">
    <source>
        <dbReference type="Proteomes" id="UP001150581"/>
    </source>
</evidence>
<dbReference type="EMBL" id="JANBPG010000067">
    <property type="protein sequence ID" value="KAJ1900671.1"/>
    <property type="molecule type" value="Genomic_DNA"/>
</dbReference>
<dbReference type="Proteomes" id="UP001150581">
    <property type="component" value="Unassembled WGS sequence"/>
</dbReference>
<organism evidence="1 2">
    <name type="scientific">Kickxella alabastrina</name>
    <dbReference type="NCBI Taxonomy" id="61397"/>
    <lineage>
        <taxon>Eukaryota</taxon>
        <taxon>Fungi</taxon>
        <taxon>Fungi incertae sedis</taxon>
        <taxon>Zoopagomycota</taxon>
        <taxon>Kickxellomycotina</taxon>
        <taxon>Kickxellomycetes</taxon>
        <taxon>Kickxellales</taxon>
        <taxon>Kickxellaceae</taxon>
        <taxon>Kickxella</taxon>
    </lineage>
</organism>
<proteinExistence type="predicted"/>
<evidence type="ECO:0000313" key="1">
    <source>
        <dbReference type="EMBL" id="KAJ1900671.1"/>
    </source>
</evidence>
<keyword evidence="2" id="KW-1185">Reference proteome</keyword>
<name>A0ACC1ITL8_9FUNG</name>